<dbReference type="InterPro" id="IPR001128">
    <property type="entry name" value="Cyt_P450"/>
</dbReference>
<dbReference type="GO" id="GO:0005506">
    <property type="term" value="F:iron ion binding"/>
    <property type="evidence" value="ECO:0007669"/>
    <property type="project" value="InterPro"/>
</dbReference>
<dbReference type="GO" id="GO:0020037">
    <property type="term" value="F:heme binding"/>
    <property type="evidence" value="ECO:0007669"/>
    <property type="project" value="InterPro"/>
</dbReference>
<dbReference type="GO" id="GO:0016125">
    <property type="term" value="P:sterol metabolic process"/>
    <property type="evidence" value="ECO:0007669"/>
    <property type="project" value="TreeGrafter"/>
</dbReference>
<reference evidence="4" key="1">
    <citation type="submission" date="2019-09" db="EMBL/GenBank/DDBJ databases">
        <title>Draft genome information of white flower Hibiscus syriacus.</title>
        <authorList>
            <person name="Kim Y.-M."/>
        </authorList>
    </citation>
    <scope>NUCLEOTIDE SEQUENCE [LARGE SCALE GENOMIC DNA]</scope>
    <source>
        <strain evidence="4">YM2019G1</strain>
    </source>
</reference>
<evidence type="ECO:0000256" key="2">
    <source>
        <dbReference type="ARBA" id="ARBA00022723"/>
    </source>
</evidence>
<evidence type="ECO:0000256" key="3">
    <source>
        <dbReference type="ARBA" id="ARBA00023004"/>
    </source>
</evidence>
<evidence type="ECO:0000256" key="1">
    <source>
        <dbReference type="ARBA" id="ARBA00010617"/>
    </source>
</evidence>
<dbReference type="AlphaFoldDB" id="A0A6A3D2M1"/>
<name>A0A6A3D2M1_HIBSY</name>
<dbReference type="SUPFAM" id="SSF48264">
    <property type="entry name" value="Cytochrome P450"/>
    <property type="match status" value="1"/>
</dbReference>
<protein>
    <submittedName>
        <fullName evidence="4">Inositol-1,4,5-trisphosphate 5-phosphatase 4 isoform 1</fullName>
    </submittedName>
</protein>
<dbReference type="InterPro" id="IPR036396">
    <property type="entry name" value="Cyt_P450_sf"/>
</dbReference>
<dbReference type="PANTHER" id="PTHR24286:SF190">
    <property type="entry name" value="CYTOCHROME P450"/>
    <property type="match status" value="1"/>
</dbReference>
<keyword evidence="3" id="KW-0408">Iron</keyword>
<dbReference type="Pfam" id="PF00067">
    <property type="entry name" value="p450"/>
    <property type="match status" value="1"/>
</dbReference>
<organism evidence="4 5">
    <name type="scientific">Hibiscus syriacus</name>
    <name type="common">Rose of Sharon</name>
    <dbReference type="NCBI Taxonomy" id="106335"/>
    <lineage>
        <taxon>Eukaryota</taxon>
        <taxon>Viridiplantae</taxon>
        <taxon>Streptophyta</taxon>
        <taxon>Embryophyta</taxon>
        <taxon>Tracheophyta</taxon>
        <taxon>Spermatophyta</taxon>
        <taxon>Magnoliopsida</taxon>
        <taxon>eudicotyledons</taxon>
        <taxon>Gunneridae</taxon>
        <taxon>Pentapetalae</taxon>
        <taxon>rosids</taxon>
        <taxon>malvids</taxon>
        <taxon>Malvales</taxon>
        <taxon>Malvaceae</taxon>
        <taxon>Malvoideae</taxon>
        <taxon>Hibiscus</taxon>
    </lineage>
</organism>
<proteinExistence type="inferred from homology"/>
<dbReference type="EMBL" id="VEPZ02000054">
    <property type="protein sequence ID" value="KAE8734897.1"/>
    <property type="molecule type" value="Genomic_DNA"/>
</dbReference>
<dbReference type="Proteomes" id="UP000436088">
    <property type="component" value="Unassembled WGS sequence"/>
</dbReference>
<accession>A0A6A3D2M1</accession>
<keyword evidence="5" id="KW-1185">Reference proteome</keyword>
<dbReference type="GO" id="GO:0016705">
    <property type="term" value="F:oxidoreductase activity, acting on paired donors, with incorporation or reduction of molecular oxygen"/>
    <property type="evidence" value="ECO:0007669"/>
    <property type="project" value="InterPro"/>
</dbReference>
<gene>
    <name evidence="4" type="ORF">F3Y22_tig00000656pilonHSYRG00014</name>
</gene>
<keyword evidence="2" id="KW-0479">Metal-binding</keyword>
<dbReference type="GO" id="GO:0004497">
    <property type="term" value="F:monooxygenase activity"/>
    <property type="evidence" value="ECO:0007669"/>
    <property type="project" value="InterPro"/>
</dbReference>
<dbReference type="Gene3D" id="1.10.630.10">
    <property type="entry name" value="Cytochrome P450"/>
    <property type="match status" value="1"/>
</dbReference>
<evidence type="ECO:0000313" key="5">
    <source>
        <dbReference type="Proteomes" id="UP000436088"/>
    </source>
</evidence>
<comment type="similarity">
    <text evidence="1">Belongs to the cytochrome P450 family.</text>
</comment>
<comment type="caution">
    <text evidence="4">The sequence shown here is derived from an EMBL/GenBank/DDBJ whole genome shotgun (WGS) entry which is preliminary data.</text>
</comment>
<dbReference type="PANTHER" id="PTHR24286">
    <property type="entry name" value="CYTOCHROME P450 26"/>
    <property type="match status" value="1"/>
</dbReference>
<evidence type="ECO:0000313" key="4">
    <source>
        <dbReference type="EMBL" id="KAE8734897.1"/>
    </source>
</evidence>
<sequence>MHLEGDFYKLIFTPEFSVNRYPAIPFPCSDDRVLLVQIRYGGNHIPAKADNSVEQVTVAGFNLSVDIKAHMLPFGDYIYLSPLNGKLAPNISMPLKRLPARVPPGSLGLPLIGQSLGLLRAMRTNTAEEWLQKRIRRYGPVSKMSLFGKPAVFIYGQAANKFVFASDSSSIVNQQSLKRIGKMDEEVRNHLDMHWHGKEHVTSKRARREKLADVPLLIEGMWSIPVNLPFTRYNRSLKSSARAQELLKHLIAEKRVDLENGTSPRQDLITCLLSIRDEKNEQVITEKEIIHNVMLVMVAGYDLVFFSPS</sequence>